<dbReference type="eggNOG" id="COG5285">
    <property type="taxonomic scope" value="Bacteria"/>
</dbReference>
<dbReference type="SUPFAM" id="SSF51197">
    <property type="entry name" value="Clavaminate synthase-like"/>
    <property type="match status" value="1"/>
</dbReference>
<dbReference type="EMBL" id="CP001804">
    <property type="protein sequence ID" value="ACY17911.1"/>
    <property type="molecule type" value="Genomic_DNA"/>
</dbReference>
<sequence length="339" mass="38343">MKAALGVLGQGKSFRHNPILGHPTLNRYGLHVARVLGAELATRLRWWQLRSFATAEQRRAFHRDGFLVIENFLPAAEHQRIRDELRAYDGPARDMQQGDTITRRVLLDSNVLARLPGCRALVERPGFQHLLRYGAAQNQPPLLFIQQIRNGHAQPSARARVRVDPQKHLHADTFHPTMKAWYFLDSVAEDAGPFTYVPGSHRLTRARLRWEYAYSVTANQPGGNRYAANGSPRVSEDELPALGLPPPRRLAVAANTLVIANTHGFHARGPSAQPSKRLELWAYARPNPFVPWVYPLGLPTAGIEATAMRWWFGYQERRAAKRGQRPTWLEVERADFAAE</sequence>
<dbReference type="Gene3D" id="2.60.120.620">
    <property type="entry name" value="q2cbj1_9rhob like domain"/>
    <property type="match status" value="1"/>
</dbReference>
<accession>D0LYP5</accession>
<organism evidence="1 2">
    <name type="scientific">Haliangium ochraceum (strain DSM 14365 / JCM 11303 / SMP-2)</name>
    <dbReference type="NCBI Taxonomy" id="502025"/>
    <lineage>
        <taxon>Bacteria</taxon>
        <taxon>Pseudomonadati</taxon>
        <taxon>Myxococcota</taxon>
        <taxon>Polyangia</taxon>
        <taxon>Haliangiales</taxon>
        <taxon>Kofleriaceae</taxon>
        <taxon>Haliangium</taxon>
    </lineage>
</organism>
<evidence type="ECO:0000313" key="1">
    <source>
        <dbReference type="EMBL" id="ACY17911.1"/>
    </source>
</evidence>
<name>D0LYP5_HALO1</name>
<proteinExistence type="predicted"/>
<dbReference type="HOGENOM" id="CLU_799019_0_0_7"/>
<dbReference type="Proteomes" id="UP000001880">
    <property type="component" value="Chromosome"/>
</dbReference>
<dbReference type="Pfam" id="PF05721">
    <property type="entry name" value="PhyH"/>
    <property type="match status" value="1"/>
</dbReference>
<protein>
    <submittedName>
        <fullName evidence="1">Phytanoyl-CoA dioxygenase</fullName>
    </submittedName>
</protein>
<evidence type="ECO:0000313" key="2">
    <source>
        <dbReference type="Proteomes" id="UP000001880"/>
    </source>
</evidence>
<dbReference type="GO" id="GO:0016706">
    <property type="term" value="F:2-oxoglutarate-dependent dioxygenase activity"/>
    <property type="evidence" value="ECO:0007669"/>
    <property type="project" value="UniProtKB-ARBA"/>
</dbReference>
<keyword evidence="2" id="KW-1185">Reference proteome</keyword>
<reference evidence="1 2" key="1">
    <citation type="journal article" date="2010" name="Stand. Genomic Sci.">
        <title>Complete genome sequence of Haliangium ochraceum type strain (SMP-2).</title>
        <authorList>
            <consortium name="US DOE Joint Genome Institute (JGI-PGF)"/>
            <person name="Ivanova N."/>
            <person name="Daum C."/>
            <person name="Lang E."/>
            <person name="Abt B."/>
            <person name="Kopitz M."/>
            <person name="Saunders E."/>
            <person name="Lapidus A."/>
            <person name="Lucas S."/>
            <person name="Glavina Del Rio T."/>
            <person name="Nolan M."/>
            <person name="Tice H."/>
            <person name="Copeland A."/>
            <person name="Cheng J.F."/>
            <person name="Chen F."/>
            <person name="Bruce D."/>
            <person name="Goodwin L."/>
            <person name="Pitluck S."/>
            <person name="Mavromatis K."/>
            <person name="Pati A."/>
            <person name="Mikhailova N."/>
            <person name="Chen A."/>
            <person name="Palaniappan K."/>
            <person name="Land M."/>
            <person name="Hauser L."/>
            <person name="Chang Y.J."/>
            <person name="Jeffries C.D."/>
            <person name="Detter J.C."/>
            <person name="Brettin T."/>
            <person name="Rohde M."/>
            <person name="Goker M."/>
            <person name="Bristow J."/>
            <person name="Markowitz V."/>
            <person name="Eisen J.A."/>
            <person name="Hugenholtz P."/>
            <person name="Kyrpides N.C."/>
            <person name="Klenk H.P."/>
        </authorList>
    </citation>
    <scope>NUCLEOTIDE SEQUENCE [LARGE SCALE GENOMIC DNA]</scope>
    <source>
        <strain evidence="2">DSM 14365 / CIP 107738 / JCM 11303 / AJ 13395 / SMP-2</strain>
    </source>
</reference>
<dbReference type="InterPro" id="IPR008775">
    <property type="entry name" value="Phytyl_CoA_dOase-like"/>
</dbReference>
<gene>
    <name evidence="1" type="ordered locus">Hoch_5428</name>
</gene>
<keyword evidence="1" id="KW-0223">Dioxygenase</keyword>
<keyword evidence="1" id="KW-0560">Oxidoreductase</keyword>
<dbReference type="KEGG" id="hoh:Hoch_5428"/>
<dbReference type="AlphaFoldDB" id="D0LYP5"/>